<dbReference type="CDD" id="cd17546">
    <property type="entry name" value="REC_hyHK_CKI1_RcsC-like"/>
    <property type="match status" value="1"/>
</dbReference>
<dbReference type="GO" id="GO:0000160">
    <property type="term" value="P:phosphorelay signal transduction system"/>
    <property type="evidence" value="ECO:0007669"/>
    <property type="project" value="UniProtKB-KW"/>
</dbReference>
<dbReference type="InterPro" id="IPR011006">
    <property type="entry name" value="CheY-like_superfamily"/>
</dbReference>
<protein>
    <recommendedName>
        <fullName evidence="4">Response regulatory domain-containing protein</fullName>
    </recommendedName>
</protein>
<evidence type="ECO:0000313" key="6">
    <source>
        <dbReference type="Proteomes" id="UP000030170"/>
    </source>
</evidence>
<dbReference type="PANTHER" id="PTHR45339">
    <property type="entry name" value="HYBRID SIGNAL TRANSDUCTION HISTIDINE KINASE J"/>
    <property type="match status" value="1"/>
</dbReference>
<comment type="caution">
    <text evidence="5">The sequence shown here is derived from an EMBL/GenBank/DDBJ whole genome shotgun (WGS) entry which is preliminary data.</text>
</comment>
<dbReference type="Proteomes" id="UP000030170">
    <property type="component" value="Unassembled WGS sequence"/>
</dbReference>
<dbReference type="Pfam" id="PF00072">
    <property type="entry name" value="Response_reg"/>
    <property type="match status" value="1"/>
</dbReference>
<dbReference type="Gene3D" id="3.40.50.2300">
    <property type="match status" value="1"/>
</dbReference>
<dbReference type="InterPro" id="IPR001789">
    <property type="entry name" value="Sig_transdc_resp-reg_receiver"/>
</dbReference>
<keyword evidence="6" id="KW-1185">Reference proteome</keyword>
<dbReference type="STRING" id="1497020.DO97_06005"/>
<feature type="modified residue" description="4-aspartylphosphate" evidence="3">
    <location>
        <position position="65"/>
    </location>
</feature>
<name>A0A098TNR2_9CYAN</name>
<gene>
    <name evidence="5" type="ORF">DO97_06005</name>
</gene>
<dbReference type="SUPFAM" id="SSF52172">
    <property type="entry name" value="CheY-like"/>
    <property type="match status" value="1"/>
</dbReference>
<dbReference type="RefSeq" id="WP_036530517.1">
    <property type="nucleotide sequence ID" value="NZ_JJML01000002.1"/>
</dbReference>
<organism evidence="5 6">
    <name type="scientific">Neosynechococcus sphagnicola sy1</name>
    <dbReference type="NCBI Taxonomy" id="1497020"/>
    <lineage>
        <taxon>Bacteria</taxon>
        <taxon>Bacillati</taxon>
        <taxon>Cyanobacteriota</taxon>
        <taxon>Cyanophyceae</taxon>
        <taxon>Neosynechococcales</taxon>
        <taxon>Neosynechococcaceae</taxon>
        <taxon>Neosynechococcus</taxon>
    </lineage>
</organism>
<evidence type="ECO:0000313" key="5">
    <source>
        <dbReference type="EMBL" id="KGF73901.1"/>
    </source>
</evidence>
<dbReference type="EMBL" id="JJML01000002">
    <property type="protein sequence ID" value="KGF73901.1"/>
    <property type="molecule type" value="Genomic_DNA"/>
</dbReference>
<dbReference type="OrthoDB" id="510967at2"/>
<accession>A0A098TNR2</accession>
<keyword evidence="2" id="KW-0902">Two-component regulatory system</keyword>
<evidence type="ECO:0000256" key="2">
    <source>
        <dbReference type="ARBA" id="ARBA00023012"/>
    </source>
</evidence>
<reference evidence="5 6" key="1">
    <citation type="journal article" date="2014" name="Mol. Ecol.">
        <title>Evolution of Synechococcus.</title>
        <authorList>
            <person name="Dvorak P."/>
            <person name="Casamatta D."/>
            <person name="Hasler P."/>
            <person name="Poulickova A."/>
            <person name="Ondrej V."/>
            <person name="Sanges R."/>
        </authorList>
    </citation>
    <scope>NUCLEOTIDE SEQUENCE [LARGE SCALE GENOMIC DNA]</scope>
    <source>
        <strain evidence="5 6">CAUP A 1101</strain>
    </source>
</reference>
<dbReference type="SMART" id="SM00448">
    <property type="entry name" value="REC"/>
    <property type="match status" value="1"/>
</dbReference>
<sequence>MIKATLQNDGHPSSVKILVVEDNKVNQKLALKQLKVLGYVADVASDGQEALQRMDQDTYDIVLMDCQMPILDGYDTTRVIRQREGVHRQTVVIAITANTSTADREKCRESGMDDFLSKPVTQEDLSAILNHWIQHIVRQSRK</sequence>
<proteinExistence type="predicted"/>
<evidence type="ECO:0000256" key="1">
    <source>
        <dbReference type="ARBA" id="ARBA00022553"/>
    </source>
</evidence>
<dbReference type="PROSITE" id="PS50110">
    <property type="entry name" value="RESPONSE_REGULATORY"/>
    <property type="match status" value="1"/>
</dbReference>
<dbReference type="AlphaFoldDB" id="A0A098TNR2"/>
<evidence type="ECO:0000256" key="3">
    <source>
        <dbReference type="PROSITE-ProRule" id="PRU00169"/>
    </source>
</evidence>
<evidence type="ECO:0000259" key="4">
    <source>
        <dbReference type="PROSITE" id="PS50110"/>
    </source>
</evidence>
<keyword evidence="1 3" id="KW-0597">Phosphoprotein</keyword>
<dbReference type="PANTHER" id="PTHR45339:SF1">
    <property type="entry name" value="HYBRID SIGNAL TRANSDUCTION HISTIDINE KINASE J"/>
    <property type="match status" value="1"/>
</dbReference>
<feature type="domain" description="Response regulatory" evidence="4">
    <location>
        <begin position="16"/>
        <end position="133"/>
    </location>
</feature>